<dbReference type="Pfam" id="PF23559">
    <property type="entry name" value="WHD_DRP"/>
    <property type="match status" value="1"/>
</dbReference>
<dbReference type="InterPro" id="IPR058922">
    <property type="entry name" value="WHD_DRP"/>
</dbReference>
<feature type="transmembrane region" description="Helical" evidence="2">
    <location>
        <begin position="1069"/>
        <end position="1094"/>
    </location>
</feature>
<evidence type="ECO:0000259" key="3">
    <source>
        <dbReference type="Pfam" id="PF00931"/>
    </source>
</evidence>
<dbReference type="Pfam" id="PF25019">
    <property type="entry name" value="LRR_R13L1-DRL21"/>
    <property type="match status" value="1"/>
</dbReference>
<evidence type="ECO:0000259" key="4">
    <source>
        <dbReference type="Pfam" id="PF23559"/>
    </source>
</evidence>
<dbReference type="PRINTS" id="PR00364">
    <property type="entry name" value="DISEASERSIST"/>
</dbReference>
<dbReference type="InterPro" id="IPR056789">
    <property type="entry name" value="LRR_R13L1-DRL21"/>
</dbReference>
<feature type="transmembrane region" description="Helical" evidence="2">
    <location>
        <begin position="7"/>
        <end position="28"/>
    </location>
</feature>
<dbReference type="SUPFAM" id="SSF52058">
    <property type="entry name" value="L domain-like"/>
    <property type="match status" value="1"/>
</dbReference>
<keyword evidence="2" id="KW-0812">Transmembrane</keyword>
<feature type="domain" description="Disease resistance protein winged helix" evidence="4">
    <location>
        <begin position="593"/>
        <end position="659"/>
    </location>
</feature>
<dbReference type="Gene3D" id="3.40.50.300">
    <property type="entry name" value="P-loop containing nucleotide triphosphate hydrolases"/>
    <property type="match status" value="1"/>
</dbReference>
<keyword evidence="7" id="KW-1185">Reference proteome</keyword>
<dbReference type="EnsemblPlants" id="AET1Gv20011400.2">
    <property type="protein sequence ID" value="AET1Gv20011400.2"/>
    <property type="gene ID" value="AET1Gv20011400"/>
</dbReference>
<dbReference type="SUPFAM" id="SSF52540">
    <property type="entry name" value="P-loop containing nucleoside triphosphate hydrolases"/>
    <property type="match status" value="1"/>
</dbReference>
<feature type="domain" description="R13L1/DRL21-like LRR repeat region" evidence="5">
    <location>
        <begin position="864"/>
        <end position="990"/>
    </location>
</feature>
<dbReference type="Proteomes" id="UP000015105">
    <property type="component" value="Chromosome 1D"/>
</dbReference>
<evidence type="ECO:0000313" key="6">
    <source>
        <dbReference type="EnsemblPlants" id="AET1Gv20011400.2"/>
    </source>
</evidence>
<dbReference type="InterPro" id="IPR044974">
    <property type="entry name" value="Disease_R_plants"/>
</dbReference>
<dbReference type="Pfam" id="PF00931">
    <property type="entry name" value="NB-ARC"/>
    <property type="match status" value="1"/>
</dbReference>
<keyword evidence="1" id="KW-0611">Plant defense</keyword>
<keyword evidence="2" id="KW-1133">Transmembrane helix</keyword>
<reference evidence="6" key="5">
    <citation type="journal article" date="2021" name="G3 (Bethesda)">
        <title>Aegilops tauschii genome assembly Aet v5.0 features greater sequence contiguity and improved annotation.</title>
        <authorList>
            <person name="Wang L."/>
            <person name="Zhu T."/>
            <person name="Rodriguez J.C."/>
            <person name="Deal K.R."/>
            <person name="Dubcovsky J."/>
            <person name="McGuire P.E."/>
            <person name="Lux T."/>
            <person name="Spannagl M."/>
            <person name="Mayer K.F.X."/>
            <person name="Baldrich P."/>
            <person name="Meyers B.C."/>
            <person name="Huo N."/>
            <person name="Gu Y.Q."/>
            <person name="Zhou H."/>
            <person name="Devos K.M."/>
            <person name="Bennetzen J.L."/>
            <person name="Unver T."/>
            <person name="Budak H."/>
            <person name="Gulick P.J."/>
            <person name="Galiba G."/>
            <person name="Kalapos B."/>
            <person name="Nelson D.R."/>
            <person name="Li P."/>
            <person name="You F.M."/>
            <person name="Luo M.C."/>
            <person name="Dvorak J."/>
        </authorList>
    </citation>
    <scope>NUCLEOTIDE SEQUENCE [LARGE SCALE GENOMIC DNA]</scope>
    <source>
        <strain evidence="6">cv. AL8/78</strain>
    </source>
</reference>
<dbReference type="Gene3D" id="3.80.10.10">
    <property type="entry name" value="Ribonuclease Inhibitor"/>
    <property type="match status" value="1"/>
</dbReference>
<dbReference type="Gene3D" id="1.10.10.10">
    <property type="entry name" value="Winged helix-like DNA-binding domain superfamily/Winged helix DNA-binding domain"/>
    <property type="match status" value="1"/>
</dbReference>
<accession>A0A452XI84</accession>
<evidence type="ECO:0000313" key="7">
    <source>
        <dbReference type="Proteomes" id="UP000015105"/>
    </source>
</evidence>
<evidence type="ECO:0000259" key="5">
    <source>
        <dbReference type="Pfam" id="PF25019"/>
    </source>
</evidence>
<protein>
    <submittedName>
        <fullName evidence="6">Uncharacterized protein</fullName>
    </submittedName>
</protein>
<sequence length="1099" mass="126948">MRPDTPWIVGFATVIVGWFASPILSYYVPKILSVIGLGTSKRLSDLEIRTIPNLKKTLRDVDQERMMNREGKLQSDVEALDKKASMLRHALEDAEDISDDHQEIESYRNKLWQRFCSGLKISWGWTVHTVWSGCAWLWRWVRNMSVRLSEVTASAVATCLVSCMPVTQIARRGFSSLCRWARKIYIVSRLPTTTNNVGRCSHFLDIGITHFNMSCMWIASSGPWLSGRWTSIRKWIVDTFEAVRTVRDEVCEGIGFTSHKEDATALDFVLTLISIWKLKKRIEKVESTVSDVIKSAPLDVATKISLEGIANKDRSSIRAASKRMVFGREGFRDEIMAKLCKPPSCSDKCYSAIGIYGVSGSGKTIFARYIRDYTEEKCKEDKLFDIIMCIHVSRTFNVDNIFHEMLKDITGNRHSDISDREDLKDKLQKELCDKCFFLILDDFWVEDRANKQLTELLSSLSVGKKGSKILVTAQEEMTARVLCAGKITKMPELDKESFYKMFMHYALDPDGEYEQDGKRERERLGWFIAEKLLKSPIVAVIVAGQLWMNGDDIEFWKNTADHVKFVDTTWDILWWSYQELPLDIRRCLEYCNIFPRGISLTKNQLVRLWMAQGFVKPSATEDMEEKAEGYVKKLISCLFLEPTRMHDYSFTIHDQLHDLLDKVVGSDCFRIDNERIEKEEGPSRIEKEEVWQGYVPREVRHLFVQNYDAELITKMVLGLKNLRTLIIYIVRSDTPVEEMVIESICKRLLKLRVLIIHFSNTIYEDHDKIFRFPKSVGQLKHLRYLGFRSSAWAVFLPSTLNKLHHIQQLDFGCMSIVNPKFTGCLINLLQIICQFCDFANIGRMISLKTLPHFRVRDEEGYEVEQLRYLNKLRGTLMIDGLQNVKSKEQADQANLAVKEQLTELYLVWAHGDGTRCSPKDEAEVLEGLCPPVGLQSLTICCYDGSRYPDWMVGLQNCGPKDLQQLHFWRCNQKAPCLELETFRHLRELWLIYCSWDTLPDNMENLTSLKLLRIFKCLNIRSLPTLPQSLEVFELDGCNEELTAEHANWQKNKDMSRNSIRKTLTSFTSLVFHFLSGKMALSLTICMLLTLALFVHPFAR</sequence>
<dbReference type="InterPro" id="IPR002182">
    <property type="entry name" value="NB-ARC"/>
</dbReference>
<proteinExistence type="predicted"/>
<dbReference type="AlphaFoldDB" id="A0A452XI84"/>
<dbReference type="PANTHER" id="PTHR23155">
    <property type="entry name" value="DISEASE RESISTANCE PROTEIN RP"/>
    <property type="match status" value="1"/>
</dbReference>
<reference evidence="7" key="1">
    <citation type="journal article" date="2014" name="Science">
        <title>Ancient hybridizations among the ancestral genomes of bread wheat.</title>
        <authorList>
            <consortium name="International Wheat Genome Sequencing Consortium,"/>
            <person name="Marcussen T."/>
            <person name="Sandve S.R."/>
            <person name="Heier L."/>
            <person name="Spannagl M."/>
            <person name="Pfeifer M."/>
            <person name="Jakobsen K.S."/>
            <person name="Wulff B.B."/>
            <person name="Steuernagel B."/>
            <person name="Mayer K.F."/>
            <person name="Olsen O.A."/>
        </authorList>
    </citation>
    <scope>NUCLEOTIDE SEQUENCE [LARGE SCALE GENOMIC DNA]</scope>
    <source>
        <strain evidence="7">cv. AL8/78</strain>
    </source>
</reference>
<evidence type="ECO:0000256" key="1">
    <source>
        <dbReference type="ARBA" id="ARBA00022821"/>
    </source>
</evidence>
<dbReference type="InterPro" id="IPR032675">
    <property type="entry name" value="LRR_dom_sf"/>
</dbReference>
<dbReference type="Gramene" id="AET1Gv20011400.2">
    <property type="protein sequence ID" value="AET1Gv20011400.2"/>
    <property type="gene ID" value="AET1Gv20011400"/>
</dbReference>
<dbReference type="GO" id="GO:0043531">
    <property type="term" value="F:ADP binding"/>
    <property type="evidence" value="ECO:0007669"/>
    <property type="project" value="InterPro"/>
</dbReference>
<evidence type="ECO:0000256" key="2">
    <source>
        <dbReference type="SAM" id="Phobius"/>
    </source>
</evidence>
<dbReference type="PANTHER" id="PTHR23155:SF1058">
    <property type="entry name" value="OS11G0668100 PROTEIN"/>
    <property type="match status" value="1"/>
</dbReference>
<feature type="domain" description="NB-ARC" evidence="3">
    <location>
        <begin position="333"/>
        <end position="507"/>
    </location>
</feature>
<dbReference type="InterPro" id="IPR027417">
    <property type="entry name" value="P-loop_NTPase"/>
</dbReference>
<reference evidence="7" key="2">
    <citation type="journal article" date="2017" name="Nat. Plants">
        <title>The Aegilops tauschii genome reveals multiple impacts of transposons.</title>
        <authorList>
            <person name="Zhao G."/>
            <person name="Zou C."/>
            <person name="Li K."/>
            <person name="Wang K."/>
            <person name="Li T."/>
            <person name="Gao L."/>
            <person name="Zhang X."/>
            <person name="Wang H."/>
            <person name="Yang Z."/>
            <person name="Liu X."/>
            <person name="Jiang W."/>
            <person name="Mao L."/>
            <person name="Kong X."/>
            <person name="Jiao Y."/>
            <person name="Jia J."/>
        </authorList>
    </citation>
    <scope>NUCLEOTIDE SEQUENCE [LARGE SCALE GENOMIC DNA]</scope>
    <source>
        <strain evidence="7">cv. AL8/78</strain>
    </source>
</reference>
<name>A0A452XI84_AEGTS</name>
<dbReference type="GO" id="GO:0098542">
    <property type="term" value="P:defense response to other organism"/>
    <property type="evidence" value="ECO:0007669"/>
    <property type="project" value="TreeGrafter"/>
</dbReference>
<organism evidence="6 7">
    <name type="scientific">Aegilops tauschii subsp. strangulata</name>
    <name type="common">Goatgrass</name>
    <dbReference type="NCBI Taxonomy" id="200361"/>
    <lineage>
        <taxon>Eukaryota</taxon>
        <taxon>Viridiplantae</taxon>
        <taxon>Streptophyta</taxon>
        <taxon>Embryophyta</taxon>
        <taxon>Tracheophyta</taxon>
        <taxon>Spermatophyta</taxon>
        <taxon>Magnoliopsida</taxon>
        <taxon>Liliopsida</taxon>
        <taxon>Poales</taxon>
        <taxon>Poaceae</taxon>
        <taxon>BOP clade</taxon>
        <taxon>Pooideae</taxon>
        <taxon>Triticodae</taxon>
        <taxon>Triticeae</taxon>
        <taxon>Triticinae</taxon>
        <taxon>Aegilops</taxon>
    </lineage>
</organism>
<reference evidence="6" key="4">
    <citation type="submission" date="2019-03" db="UniProtKB">
        <authorList>
            <consortium name="EnsemblPlants"/>
        </authorList>
    </citation>
    <scope>IDENTIFICATION</scope>
</reference>
<dbReference type="InterPro" id="IPR036388">
    <property type="entry name" value="WH-like_DNA-bd_sf"/>
</dbReference>
<dbReference type="STRING" id="200361.A0A452XI84"/>
<keyword evidence="2" id="KW-0472">Membrane</keyword>
<reference evidence="6" key="3">
    <citation type="journal article" date="2017" name="Nature">
        <title>Genome sequence of the progenitor of the wheat D genome Aegilops tauschii.</title>
        <authorList>
            <person name="Luo M.C."/>
            <person name="Gu Y.Q."/>
            <person name="Puiu D."/>
            <person name="Wang H."/>
            <person name="Twardziok S.O."/>
            <person name="Deal K.R."/>
            <person name="Huo N."/>
            <person name="Zhu T."/>
            <person name="Wang L."/>
            <person name="Wang Y."/>
            <person name="McGuire P.E."/>
            <person name="Liu S."/>
            <person name="Long H."/>
            <person name="Ramasamy R.K."/>
            <person name="Rodriguez J.C."/>
            <person name="Van S.L."/>
            <person name="Yuan L."/>
            <person name="Wang Z."/>
            <person name="Xia Z."/>
            <person name="Xiao L."/>
            <person name="Anderson O.D."/>
            <person name="Ouyang S."/>
            <person name="Liang Y."/>
            <person name="Zimin A.V."/>
            <person name="Pertea G."/>
            <person name="Qi P."/>
            <person name="Bennetzen J.L."/>
            <person name="Dai X."/>
            <person name="Dawson M.W."/>
            <person name="Muller H.G."/>
            <person name="Kugler K."/>
            <person name="Rivarola-Duarte L."/>
            <person name="Spannagl M."/>
            <person name="Mayer K.F.X."/>
            <person name="Lu F.H."/>
            <person name="Bevan M.W."/>
            <person name="Leroy P."/>
            <person name="Li P."/>
            <person name="You F.M."/>
            <person name="Sun Q."/>
            <person name="Liu Z."/>
            <person name="Lyons E."/>
            <person name="Wicker T."/>
            <person name="Salzberg S.L."/>
            <person name="Devos K.M."/>
            <person name="Dvorak J."/>
        </authorList>
    </citation>
    <scope>NUCLEOTIDE SEQUENCE [LARGE SCALE GENOMIC DNA]</scope>
    <source>
        <strain evidence="6">cv. AL8/78</strain>
    </source>
</reference>